<dbReference type="EMBL" id="UGXK01000001">
    <property type="protein sequence ID" value="SUG73925.1"/>
    <property type="molecule type" value="Genomic_DNA"/>
</dbReference>
<proteinExistence type="predicted"/>
<name>A0A379V113_SALET</name>
<dbReference type="Proteomes" id="UP000255534">
    <property type="component" value="Unassembled WGS sequence"/>
</dbReference>
<evidence type="ECO:0000313" key="1">
    <source>
        <dbReference type="EMBL" id="SUG73925.1"/>
    </source>
</evidence>
<accession>A0A379V113</accession>
<protein>
    <submittedName>
        <fullName evidence="1">Uncharacterized protein</fullName>
    </submittedName>
</protein>
<dbReference type="AlphaFoldDB" id="A0A379V113"/>
<organism evidence="1 2">
    <name type="scientific">Salmonella enterica I</name>
    <dbReference type="NCBI Taxonomy" id="59201"/>
    <lineage>
        <taxon>Bacteria</taxon>
        <taxon>Pseudomonadati</taxon>
        <taxon>Pseudomonadota</taxon>
        <taxon>Gammaproteobacteria</taxon>
        <taxon>Enterobacterales</taxon>
        <taxon>Enterobacteriaceae</taxon>
        <taxon>Salmonella</taxon>
    </lineage>
</organism>
<evidence type="ECO:0000313" key="2">
    <source>
        <dbReference type="Proteomes" id="UP000255534"/>
    </source>
</evidence>
<gene>
    <name evidence="1" type="ORF">NCTC5798_05220</name>
</gene>
<reference evidence="1 2" key="1">
    <citation type="submission" date="2018-06" db="EMBL/GenBank/DDBJ databases">
        <authorList>
            <consortium name="Pathogen Informatics"/>
            <person name="Doyle S."/>
        </authorList>
    </citation>
    <scope>NUCLEOTIDE SEQUENCE [LARGE SCALE GENOMIC DNA]</scope>
    <source>
        <strain evidence="1 2">NCTC5798</strain>
    </source>
</reference>
<sequence>MFSPSRDTVYRLYLQINGAKKKSTINKKEWNTNGYNFITSVSMILNSLWRYVSSVNDKSFIDFYPLPGERNEQFEKPDLL</sequence>